<protein>
    <submittedName>
        <fullName evidence="1">Uncharacterized protein</fullName>
    </submittedName>
</protein>
<accession>A0A382XXZ5</accession>
<proteinExistence type="predicted"/>
<evidence type="ECO:0000313" key="1">
    <source>
        <dbReference type="EMBL" id="SVD75148.1"/>
    </source>
</evidence>
<name>A0A382XXZ5_9ZZZZ</name>
<dbReference type="EMBL" id="UINC01170883">
    <property type="protein sequence ID" value="SVD75148.1"/>
    <property type="molecule type" value="Genomic_DNA"/>
</dbReference>
<reference evidence="1" key="1">
    <citation type="submission" date="2018-05" db="EMBL/GenBank/DDBJ databases">
        <authorList>
            <person name="Lanie J.A."/>
            <person name="Ng W.-L."/>
            <person name="Kazmierczak K.M."/>
            <person name="Andrzejewski T.M."/>
            <person name="Davidsen T.M."/>
            <person name="Wayne K.J."/>
            <person name="Tettelin H."/>
            <person name="Glass J.I."/>
            <person name="Rusch D."/>
            <person name="Podicherti R."/>
            <person name="Tsui H.-C.T."/>
            <person name="Winkler M.E."/>
        </authorList>
    </citation>
    <scope>NUCLEOTIDE SEQUENCE</scope>
</reference>
<organism evidence="1">
    <name type="scientific">marine metagenome</name>
    <dbReference type="NCBI Taxonomy" id="408172"/>
    <lineage>
        <taxon>unclassified sequences</taxon>
        <taxon>metagenomes</taxon>
        <taxon>ecological metagenomes</taxon>
    </lineage>
</organism>
<gene>
    <name evidence="1" type="ORF">METZ01_LOCUS428002</name>
</gene>
<dbReference type="AlphaFoldDB" id="A0A382XXZ5"/>
<sequence length="23" mass="2466">MKVVLADIEVPVLEEAVAELKGL</sequence>
<feature type="non-terminal residue" evidence="1">
    <location>
        <position position="23"/>
    </location>
</feature>